<feature type="compositionally biased region" description="Basic and acidic residues" evidence="9">
    <location>
        <begin position="444"/>
        <end position="463"/>
    </location>
</feature>
<evidence type="ECO:0000259" key="12">
    <source>
        <dbReference type="PROSITE" id="PS50986"/>
    </source>
</evidence>
<dbReference type="InterPro" id="IPR011106">
    <property type="entry name" value="MANSC_N"/>
</dbReference>
<evidence type="ECO:0000256" key="1">
    <source>
        <dbReference type="ARBA" id="ARBA00004479"/>
    </source>
</evidence>
<evidence type="ECO:0000256" key="10">
    <source>
        <dbReference type="SAM" id="Phobius"/>
    </source>
</evidence>
<dbReference type="InterPro" id="IPR023415">
    <property type="entry name" value="LDLR_class-A_CS"/>
</dbReference>
<feature type="chain" id="PRO_5029676074" description="MANSC domain-containing protein" evidence="11">
    <location>
        <begin position="24"/>
        <end position="594"/>
    </location>
</feature>
<dbReference type="PANTHER" id="PTHR46876:SF1">
    <property type="entry name" value="LOW-DENSITY LIPOPROTEIN RECEPTOR-RELATED PROTEIN 11"/>
    <property type="match status" value="1"/>
</dbReference>
<dbReference type="SUPFAM" id="SSF57424">
    <property type="entry name" value="LDL receptor-like module"/>
    <property type="match status" value="1"/>
</dbReference>
<keyword evidence="5 10" id="KW-0472">Membrane</keyword>
<keyword evidence="7" id="KW-0325">Glycoprotein</keyword>
<dbReference type="GO" id="GO:0016020">
    <property type="term" value="C:membrane"/>
    <property type="evidence" value="ECO:0007669"/>
    <property type="project" value="UniProtKB-SubCell"/>
</dbReference>
<evidence type="ECO:0000256" key="5">
    <source>
        <dbReference type="ARBA" id="ARBA00023136"/>
    </source>
</evidence>
<evidence type="ECO:0000256" key="8">
    <source>
        <dbReference type="PROSITE-ProRule" id="PRU00124"/>
    </source>
</evidence>
<dbReference type="Proteomes" id="UP000002358">
    <property type="component" value="Chromosome 1"/>
</dbReference>
<dbReference type="AlphaFoldDB" id="A0A7M7T9V0"/>
<keyword evidence="2 10" id="KW-0812">Transmembrane</keyword>
<dbReference type="Pfam" id="PF00057">
    <property type="entry name" value="Ldl_recept_a"/>
    <property type="match status" value="1"/>
</dbReference>
<keyword evidence="3 11" id="KW-0732">Signal</keyword>
<dbReference type="SMART" id="SM00765">
    <property type="entry name" value="MANEC"/>
    <property type="match status" value="1"/>
</dbReference>
<keyword evidence="14" id="KW-1185">Reference proteome</keyword>
<feature type="region of interest" description="Disordered" evidence="9">
    <location>
        <begin position="230"/>
        <end position="252"/>
    </location>
</feature>
<evidence type="ECO:0000256" key="4">
    <source>
        <dbReference type="ARBA" id="ARBA00022989"/>
    </source>
</evidence>
<evidence type="ECO:0000256" key="6">
    <source>
        <dbReference type="ARBA" id="ARBA00023157"/>
    </source>
</evidence>
<organism evidence="13 14">
    <name type="scientific">Nasonia vitripennis</name>
    <name type="common">Parasitic wasp</name>
    <dbReference type="NCBI Taxonomy" id="7425"/>
    <lineage>
        <taxon>Eukaryota</taxon>
        <taxon>Metazoa</taxon>
        <taxon>Ecdysozoa</taxon>
        <taxon>Arthropoda</taxon>
        <taxon>Hexapoda</taxon>
        <taxon>Insecta</taxon>
        <taxon>Pterygota</taxon>
        <taxon>Neoptera</taxon>
        <taxon>Endopterygota</taxon>
        <taxon>Hymenoptera</taxon>
        <taxon>Apocrita</taxon>
        <taxon>Proctotrupomorpha</taxon>
        <taxon>Chalcidoidea</taxon>
        <taxon>Pteromalidae</taxon>
        <taxon>Pteromalinae</taxon>
        <taxon>Nasonia</taxon>
    </lineage>
</organism>
<keyword evidence="4 10" id="KW-1133">Transmembrane helix</keyword>
<dbReference type="GeneID" id="100678057"/>
<dbReference type="SMART" id="SM00192">
    <property type="entry name" value="LDLa"/>
    <property type="match status" value="1"/>
</dbReference>
<evidence type="ECO:0000313" key="13">
    <source>
        <dbReference type="EnsemblMetazoa" id="XP_031785617"/>
    </source>
</evidence>
<dbReference type="InterPro" id="IPR036055">
    <property type="entry name" value="LDL_receptor-like_sf"/>
</dbReference>
<sequence length="594" mass="66541">MRQRLLVIFLLVSCCCCCCCCYSQDVNGQPEKQETVMGLQTCIDGFVVHRDKIIRTQDSRDMGAKYLTEFDVESRIECMKWCCETEHCDVFIFEEKKPGSCYLFHCGPPHDFKCKFTSHANYSSAVLTVNYNLQNAAALEEQMRHNQQEHELKSLRKMEPSPKEYRDYFTGASVLTSTTLAPPPPSTSTTTAPAKIPVCSRNQFECRSSDDCIAIYNVCDGIPQCADGSDEATELGCPVDRTTLPPPPPPPPPAIVPSPKPYIPLLPEMIRYQQMMQQQQQHGQYPMDYLGGREQDASKGWPMVNPNLHQLSPNQELSYGRGYNSQQMPGESNAGPSEEQPPRIFNHKGPGMRMEDMEAANMGMYGQDPNRGYAPYYPAVMHHVPQNPNSWQEAAGSPPQQQQVQVVIATPSPPHEQQHQEQPKKHASTSTSAPPCDSEEKQDDDTAKDQSNHNKKSENDEAHKRVHSATTKAKDSLDGHSAEHHESKPAAENNKADNHKAQEAELRTMADTHLQEHKSMAITDHIRRHGTKLEDLEMYRPKGAVISLALGLTVTAVMAVLIACRLRVVKRRGRGRGHDSYAHDADYLVNGMYL</sequence>
<dbReference type="Gene3D" id="4.10.400.10">
    <property type="entry name" value="Low-density Lipoprotein Receptor"/>
    <property type="match status" value="1"/>
</dbReference>
<name>A0A7M7T9V0_NASVI</name>
<evidence type="ECO:0000313" key="14">
    <source>
        <dbReference type="Proteomes" id="UP000002358"/>
    </source>
</evidence>
<reference evidence="13" key="1">
    <citation type="submission" date="2021-01" db="UniProtKB">
        <authorList>
            <consortium name="EnsemblMetazoa"/>
        </authorList>
    </citation>
    <scope>IDENTIFICATION</scope>
</reference>
<dbReference type="CDD" id="cd00112">
    <property type="entry name" value="LDLa"/>
    <property type="match status" value="1"/>
</dbReference>
<protein>
    <recommendedName>
        <fullName evidence="12">MANSC domain-containing protein</fullName>
    </recommendedName>
</protein>
<dbReference type="InterPro" id="IPR013980">
    <property type="entry name" value="MANSC_dom"/>
</dbReference>
<feature type="domain" description="MANSC" evidence="12">
    <location>
        <begin position="48"/>
        <end position="125"/>
    </location>
</feature>
<feature type="compositionally biased region" description="Polar residues" evidence="9">
    <location>
        <begin position="307"/>
        <end position="330"/>
    </location>
</feature>
<feature type="compositionally biased region" description="Basic and acidic residues" evidence="9">
    <location>
        <begin position="472"/>
        <end position="499"/>
    </location>
</feature>
<dbReference type="RefSeq" id="XP_031785617.1">
    <property type="nucleotide sequence ID" value="XM_031929757.2"/>
</dbReference>
<dbReference type="PANTHER" id="PTHR46876">
    <property type="entry name" value="LOW-DENSITY LIPOPROTEIN RECEPTOR-RELATED PROTEIN 11"/>
    <property type="match status" value="1"/>
</dbReference>
<proteinExistence type="predicted"/>
<dbReference type="InterPro" id="IPR002172">
    <property type="entry name" value="LDrepeatLR_classA_rpt"/>
</dbReference>
<dbReference type="PROSITE" id="PS50068">
    <property type="entry name" value="LDLRA_2"/>
    <property type="match status" value="1"/>
</dbReference>
<feature type="signal peptide" evidence="11">
    <location>
        <begin position="1"/>
        <end position="23"/>
    </location>
</feature>
<accession>A0A7M7T9V0</accession>
<feature type="region of interest" description="Disordered" evidence="9">
    <location>
        <begin position="412"/>
        <end position="499"/>
    </location>
</feature>
<evidence type="ECO:0000256" key="3">
    <source>
        <dbReference type="ARBA" id="ARBA00022729"/>
    </source>
</evidence>
<feature type="region of interest" description="Disordered" evidence="9">
    <location>
        <begin position="290"/>
        <end position="349"/>
    </location>
</feature>
<dbReference type="SMR" id="A0A7M7T9V0"/>
<comment type="caution">
    <text evidence="8">Lacks conserved residue(s) required for the propagation of feature annotation.</text>
</comment>
<evidence type="ECO:0000256" key="9">
    <source>
        <dbReference type="SAM" id="MobiDB-lite"/>
    </source>
</evidence>
<dbReference type="PROSITE" id="PS01209">
    <property type="entry name" value="LDLRA_1"/>
    <property type="match status" value="1"/>
</dbReference>
<evidence type="ECO:0000256" key="2">
    <source>
        <dbReference type="ARBA" id="ARBA00022692"/>
    </source>
</evidence>
<feature type="transmembrane region" description="Helical" evidence="10">
    <location>
        <begin position="544"/>
        <end position="566"/>
    </location>
</feature>
<dbReference type="PROSITE" id="PS50986">
    <property type="entry name" value="MANSC"/>
    <property type="match status" value="1"/>
</dbReference>
<dbReference type="EnsemblMetazoa" id="XM_031929757">
    <property type="protein sequence ID" value="XP_031785617"/>
    <property type="gene ID" value="LOC100678057"/>
</dbReference>
<comment type="subcellular location">
    <subcellularLocation>
        <location evidence="1">Membrane</location>
        <topology evidence="1">Single-pass type I membrane protein</topology>
    </subcellularLocation>
</comment>
<evidence type="ECO:0000256" key="7">
    <source>
        <dbReference type="ARBA" id="ARBA00023180"/>
    </source>
</evidence>
<dbReference type="Pfam" id="PF07502">
    <property type="entry name" value="MANEC"/>
    <property type="match status" value="1"/>
</dbReference>
<evidence type="ECO:0000256" key="11">
    <source>
        <dbReference type="SAM" id="SignalP"/>
    </source>
</evidence>
<keyword evidence="6" id="KW-1015">Disulfide bond</keyword>